<feature type="active site" evidence="5">
    <location>
        <position position="202"/>
    </location>
</feature>
<dbReference type="InterPro" id="IPR001227">
    <property type="entry name" value="Ac_transferase_dom_sf"/>
</dbReference>
<dbReference type="PANTHER" id="PTHR42681:SF1">
    <property type="entry name" value="MALONYL-COA-ACYL CARRIER PROTEIN TRANSACYLASE, MITOCHONDRIAL"/>
    <property type="match status" value="1"/>
</dbReference>
<dbReference type="SUPFAM" id="SSF55048">
    <property type="entry name" value="Probable ACP-binding domain of malonyl-CoA ACP transacylase"/>
    <property type="match status" value="1"/>
</dbReference>
<dbReference type="SUPFAM" id="SSF52151">
    <property type="entry name" value="FabD/lysophospholipase-like"/>
    <property type="match status" value="1"/>
</dbReference>
<evidence type="ECO:0000256" key="1">
    <source>
        <dbReference type="ARBA" id="ARBA00022679"/>
    </source>
</evidence>
<dbReference type="PIRSF" id="PIRSF000446">
    <property type="entry name" value="Mct"/>
    <property type="match status" value="1"/>
</dbReference>
<keyword evidence="1 4" id="KW-0808">Transferase</keyword>
<dbReference type="InterPro" id="IPR014043">
    <property type="entry name" value="Acyl_transferase_dom"/>
</dbReference>
<dbReference type="FunFam" id="3.30.70.250:FF:000001">
    <property type="entry name" value="Malonyl CoA-acyl carrier protein transacylase"/>
    <property type="match status" value="1"/>
</dbReference>
<dbReference type="RefSeq" id="WP_006300861.1">
    <property type="nucleotide sequence ID" value="NZ_CM001022.1"/>
</dbReference>
<keyword evidence="8" id="KW-1185">Reference proteome</keyword>
<protein>
    <recommendedName>
        <fullName evidence="4">Malonyl CoA-acyl carrier protein transacylase</fullName>
        <ecNumber evidence="4">2.3.1.39</ecNumber>
    </recommendedName>
</protein>
<gene>
    <name evidence="7" type="ORF">Apau_1234</name>
</gene>
<evidence type="ECO:0000259" key="6">
    <source>
        <dbReference type="SMART" id="SM00827"/>
    </source>
</evidence>
<dbReference type="SMART" id="SM00827">
    <property type="entry name" value="PKS_AT"/>
    <property type="match status" value="1"/>
</dbReference>
<dbReference type="AlphaFoldDB" id="E3CYC6"/>
<evidence type="ECO:0000256" key="3">
    <source>
        <dbReference type="ARBA" id="ARBA00048462"/>
    </source>
</evidence>
<dbReference type="Pfam" id="PF00698">
    <property type="entry name" value="Acyl_transf_1"/>
    <property type="match status" value="1"/>
</dbReference>
<dbReference type="InterPro" id="IPR024925">
    <property type="entry name" value="Malonyl_CoA-ACP_transAc"/>
</dbReference>
<evidence type="ECO:0000313" key="7">
    <source>
        <dbReference type="EMBL" id="EFQ23659.1"/>
    </source>
</evidence>
<dbReference type="GO" id="GO:0005829">
    <property type="term" value="C:cytosol"/>
    <property type="evidence" value="ECO:0007669"/>
    <property type="project" value="TreeGrafter"/>
</dbReference>
<dbReference type="PaxDb" id="584708-Apau_1234"/>
<comment type="similarity">
    <text evidence="4">Belongs to the fabD family.</text>
</comment>
<dbReference type="GO" id="GO:0006633">
    <property type="term" value="P:fatty acid biosynthetic process"/>
    <property type="evidence" value="ECO:0007669"/>
    <property type="project" value="TreeGrafter"/>
</dbReference>
<evidence type="ECO:0000256" key="5">
    <source>
        <dbReference type="PIRSR" id="PIRSR000446-1"/>
    </source>
</evidence>
<dbReference type="GO" id="GO:0004314">
    <property type="term" value="F:[acyl-carrier-protein] S-malonyltransferase activity"/>
    <property type="evidence" value="ECO:0007669"/>
    <property type="project" value="UniProtKB-EC"/>
</dbReference>
<evidence type="ECO:0000313" key="8">
    <source>
        <dbReference type="Proteomes" id="UP000005096"/>
    </source>
</evidence>
<keyword evidence="2 4" id="KW-0012">Acyltransferase</keyword>
<comment type="catalytic activity">
    <reaction evidence="3 4">
        <text>holo-[ACP] + malonyl-CoA = malonyl-[ACP] + CoA</text>
        <dbReference type="Rhea" id="RHEA:41792"/>
        <dbReference type="Rhea" id="RHEA-COMP:9623"/>
        <dbReference type="Rhea" id="RHEA-COMP:9685"/>
        <dbReference type="ChEBI" id="CHEBI:57287"/>
        <dbReference type="ChEBI" id="CHEBI:57384"/>
        <dbReference type="ChEBI" id="CHEBI:64479"/>
        <dbReference type="ChEBI" id="CHEBI:78449"/>
        <dbReference type="EC" id="2.3.1.39"/>
    </reaction>
</comment>
<sequence length="315" mass="33558">MTYALVFPGQGAQEVGMGRGFYDACPAARRVFDEVDEALGFSLSRVIFQGPEEELRKTALTQPAILTVSIAILEALREEWNLSLEPAFVAGHSLGEYTALVAAGTLSVQDGARLVHLRGDRMQHAVPLGEGSMAAVLGLDAEAIREVCAEVSALGVCELANYNAPGQIVLSGQVQAVERAQELAKERGAAKVIPLKVSAPFHCALMRPVAEELERAFEGALWSPPRWPVLANVDAAPKTDVLSIRKALYAQTYSPVLWAEEVRAMADQGVQAFVEIGPGNVLSGLAKRCVKGTKTLSVSKPEDVPGLLAFLEGGL</sequence>
<proteinExistence type="inferred from homology"/>
<dbReference type="NCBIfam" id="TIGR00128">
    <property type="entry name" value="fabD"/>
    <property type="match status" value="1"/>
</dbReference>
<name>E3CYC6_9BACT</name>
<feature type="domain" description="Malonyl-CoA:ACP transacylase (MAT)" evidence="6">
    <location>
        <begin position="6"/>
        <end position="303"/>
    </location>
</feature>
<dbReference type="Proteomes" id="UP000005096">
    <property type="component" value="Chromosome"/>
</dbReference>
<accession>E3CYC6</accession>
<dbReference type="EMBL" id="CM001022">
    <property type="protein sequence ID" value="EFQ23659.1"/>
    <property type="molecule type" value="Genomic_DNA"/>
</dbReference>
<dbReference type="InterPro" id="IPR016035">
    <property type="entry name" value="Acyl_Trfase/lysoPLipase"/>
</dbReference>
<reference evidence="7 8" key="1">
    <citation type="journal article" date="2010" name="Stand. Genomic Sci.">
        <title>Non-contiguous finished genome sequence of Aminomonas paucivorans type strain (GLU-3).</title>
        <authorList>
            <person name="Pitluck S."/>
            <person name="Yasawong M."/>
            <person name="Held B."/>
            <person name="Lapidus A."/>
            <person name="Nolan M."/>
            <person name="Copeland A."/>
            <person name="Lucas S."/>
            <person name="Del Rio T.G."/>
            <person name="Tice H."/>
            <person name="Cheng J.F."/>
            <person name="Chertkov O."/>
            <person name="Goodwin L."/>
            <person name="Tapia R."/>
            <person name="Han C."/>
            <person name="Liolios K."/>
            <person name="Ivanova N."/>
            <person name="Mavromatis K."/>
            <person name="Ovchinnikova G."/>
            <person name="Pati A."/>
            <person name="Chen A."/>
            <person name="Palaniappan K."/>
            <person name="Land M."/>
            <person name="Hauser L."/>
            <person name="Chang Y.J."/>
            <person name="Jeffries C.D."/>
            <person name="Pukall R."/>
            <person name="Spring S."/>
            <person name="Rohde M."/>
            <person name="Sikorski J."/>
            <person name="Goker M."/>
            <person name="Woyke T."/>
            <person name="Bristow J."/>
            <person name="Eisen J.A."/>
            <person name="Markowitz V."/>
            <person name="Hugenholtz P."/>
            <person name="Kyrpides N.C."/>
            <person name="Klenk H.P."/>
        </authorList>
    </citation>
    <scope>NUCLEOTIDE SEQUENCE [LARGE SCALE GENOMIC DNA]</scope>
    <source>
        <strain evidence="7 8">DSM 12260</strain>
    </source>
</reference>
<organism evidence="7 8">
    <name type="scientific">Aminomonas paucivorans DSM 12260</name>
    <dbReference type="NCBI Taxonomy" id="584708"/>
    <lineage>
        <taxon>Bacteria</taxon>
        <taxon>Thermotogati</taxon>
        <taxon>Synergistota</taxon>
        <taxon>Synergistia</taxon>
        <taxon>Synergistales</taxon>
        <taxon>Synergistaceae</taxon>
        <taxon>Aminomonas</taxon>
    </lineage>
</organism>
<dbReference type="PANTHER" id="PTHR42681">
    <property type="entry name" value="MALONYL-COA-ACYL CARRIER PROTEIN TRANSACYLASE, MITOCHONDRIAL"/>
    <property type="match status" value="1"/>
</dbReference>
<dbReference type="Gene3D" id="3.30.70.250">
    <property type="entry name" value="Malonyl-CoA ACP transacylase, ACP-binding"/>
    <property type="match status" value="1"/>
</dbReference>
<evidence type="ECO:0000256" key="2">
    <source>
        <dbReference type="ARBA" id="ARBA00023315"/>
    </source>
</evidence>
<dbReference type="EC" id="2.3.1.39" evidence="4"/>
<dbReference type="Gene3D" id="3.40.366.10">
    <property type="entry name" value="Malonyl-Coenzyme A Acyl Carrier Protein, domain 2"/>
    <property type="match status" value="1"/>
</dbReference>
<evidence type="ECO:0000256" key="4">
    <source>
        <dbReference type="PIRNR" id="PIRNR000446"/>
    </source>
</evidence>
<dbReference type="InterPro" id="IPR016036">
    <property type="entry name" value="Malonyl_transacylase_ACP-bd"/>
</dbReference>
<dbReference type="eggNOG" id="COG0331">
    <property type="taxonomic scope" value="Bacteria"/>
</dbReference>
<feature type="active site" evidence="5">
    <location>
        <position position="93"/>
    </location>
</feature>
<dbReference type="STRING" id="584708.Apau_1234"/>
<dbReference type="OrthoDB" id="9805460at2"/>
<dbReference type="InterPro" id="IPR004410">
    <property type="entry name" value="Malonyl_CoA-ACP_transAc_FabD"/>
</dbReference>
<dbReference type="InterPro" id="IPR050858">
    <property type="entry name" value="Mal-CoA-ACP_Trans/PKS_FabD"/>
</dbReference>
<dbReference type="HOGENOM" id="CLU_030558_0_1_0"/>